<evidence type="ECO:0000313" key="1">
    <source>
        <dbReference type="EMBL" id="GGD00416.1"/>
    </source>
</evidence>
<comment type="caution">
    <text evidence="1">The sequence shown here is derived from an EMBL/GenBank/DDBJ whole genome shotgun (WGS) entry which is preliminary data.</text>
</comment>
<dbReference type="InterPro" id="IPR021953">
    <property type="entry name" value="DUF3570"/>
</dbReference>
<reference evidence="1" key="2">
    <citation type="submission" date="2020-09" db="EMBL/GenBank/DDBJ databases">
        <authorList>
            <person name="Sun Q."/>
            <person name="Zhou Y."/>
        </authorList>
    </citation>
    <scope>NUCLEOTIDE SEQUENCE</scope>
    <source>
        <strain evidence="1">CGMCC 1.10998</strain>
    </source>
</reference>
<keyword evidence="2" id="KW-1185">Reference proteome</keyword>
<name>A0A916V0X6_9BURK</name>
<sequence length="395" mass="43368">MTIRKQSTPAAATAVTPSSSGQQALGATILTAALVLPGIQAAHADSPPENAVLSLKYLDYRDNQPGLNRITSHSPAISIMTPVAGEWAIEGTLTSDNVSGASPRYHTAVSGASRMNDQRTGADFSVTRYFPRGSLTMGAAYSTEHDYESRALSVQGNLSSEDKNTTWSVGIGGARDRINPVNFIVTDEQKRTNNFLLGVTQVFTSQDIGQLTVTRSLGDGYFSDPYKEVDNRPRVRNQTALLAQWNHHYSGSDGTSRLSYRYYTDSYKIRAHTFSAEYVQPLAQGWTVAPVIRLYTQSAASFYFDPVYDTQLGAPFPPGYVFGSNQYVSADQRLSGFGAVTLGLKLIKQLTRDWAVDLKLESYQQRGSWRLFHQGSPGLEPLRAQSIQLGVTRQW</sequence>
<dbReference type="Pfam" id="PF12094">
    <property type="entry name" value="DUF3570"/>
    <property type="match status" value="2"/>
</dbReference>
<organism evidence="1 2">
    <name type="scientific">Undibacterium terreum</name>
    <dbReference type="NCBI Taxonomy" id="1224302"/>
    <lineage>
        <taxon>Bacteria</taxon>
        <taxon>Pseudomonadati</taxon>
        <taxon>Pseudomonadota</taxon>
        <taxon>Betaproteobacteria</taxon>
        <taxon>Burkholderiales</taxon>
        <taxon>Oxalobacteraceae</taxon>
        <taxon>Undibacterium</taxon>
    </lineage>
</organism>
<evidence type="ECO:0008006" key="3">
    <source>
        <dbReference type="Google" id="ProtNLM"/>
    </source>
</evidence>
<dbReference type="AlphaFoldDB" id="A0A916V0X6"/>
<dbReference type="EMBL" id="BMED01000009">
    <property type="protein sequence ID" value="GGD00416.1"/>
    <property type="molecule type" value="Genomic_DNA"/>
</dbReference>
<gene>
    <name evidence="1" type="ORF">GCM10011396_54950</name>
</gene>
<accession>A0A916V0X6</accession>
<protein>
    <recommendedName>
        <fullName evidence="3">DUF3570 domain-containing protein</fullName>
    </recommendedName>
</protein>
<reference evidence="1" key="1">
    <citation type="journal article" date="2014" name="Int. J. Syst. Evol. Microbiol.">
        <title>Complete genome sequence of Corynebacterium casei LMG S-19264T (=DSM 44701T), isolated from a smear-ripened cheese.</title>
        <authorList>
            <consortium name="US DOE Joint Genome Institute (JGI-PGF)"/>
            <person name="Walter F."/>
            <person name="Albersmeier A."/>
            <person name="Kalinowski J."/>
            <person name="Ruckert C."/>
        </authorList>
    </citation>
    <scope>NUCLEOTIDE SEQUENCE</scope>
    <source>
        <strain evidence="1">CGMCC 1.10998</strain>
    </source>
</reference>
<proteinExistence type="predicted"/>
<dbReference type="RefSeq" id="WP_188569381.1">
    <property type="nucleotide sequence ID" value="NZ_BMED01000009.1"/>
</dbReference>
<dbReference type="Proteomes" id="UP000637423">
    <property type="component" value="Unassembled WGS sequence"/>
</dbReference>
<evidence type="ECO:0000313" key="2">
    <source>
        <dbReference type="Proteomes" id="UP000637423"/>
    </source>
</evidence>